<protein>
    <submittedName>
        <fullName evidence="2">Uncharacterized protein</fullName>
    </submittedName>
</protein>
<sequence length="216" mass="24273">MSPQLAYSAQSTSYAQSETVDLRFHEGNDMERNHRRPRSQRNPQLSSSVTTASTQQTISAGNNAKSGVHKRDWSHAELHHSSDAHPSKYMALWDSSEHGALSPTPHRPVVRYPQSAFEASPSSPQKPHTKHEFLNCLEAQTISSSVCDSSGIDRETKIYLVEPPTWGYSSDNRESLARNSRAIENTLRLVTLYADPPETTKRTMPRFQSQHSVDRT</sequence>
<proteinExistence type="predicted"/>
<dbReference type="Proteomes" id="UP001163846">
    <property type="component" value="Unassembled WGS sequence"/>
</dbReference>
<dbReference type="AlphaFoldDB" id="A0AA38PAR7"/>
<feature type="compositionally biased region" description="Polar residues" evidence="1">
    <location>
        <begin position="206"/>
        <end position="216"/>
    </location>
</feature>
<feature type="compositionally biased region" description="Low complexity" evidence="1">
    <location>
        <begin position="1"/>
        <end position="17"/>
    </location>
</feature>
<feature type="compositionally biased region" description="Basic and acidic residues" evidence="1">
    <location>
        <begin position="20"/>
        <end position="32"/>
    </location>
</feature>
<reference evidence="2" key="1">
    <citation type="submission" date="2022-08" db="EMBL/GenBank/DDBJ databases">
        <authorList>
            <consortium name="DOE Joint Genome Institute"/>
            <person name="Min B."/>
            <person name="Riley R."/>
            <person name="Sierra-Patev S."/>
            <person name="Naranjo-Ortiz M."/>
            <person name="Looney B."/>
            <person name="Konkel Z."/>
            <person name="Slot J.C."/>
            <person name="Sakamoto Y."/>
            <person name="Steenwyk J.L."/>
            <person name="Rokas A."/>
            <person name="Carro J."/>
            <person name="Camarero S."/>
            <person name="Ferreira P."/>
            <person name="Molpeceres G."/>
            <person name="Ruiz-Duenas F.J."/>
            <person name="Serrano A."/>
            <person name="Henrissat B."/>
            <person name="Drula E."/>
            <person name="Hughes K.W."/>
            <person name="Mata J.L."/>
            <person name="Ishikawa N.K."/>
            <person name="Vargas-Isla R."/>
            <person name="Ushijima S."/>
            <person name="Smith C.A."/>
            <person name="Ahrendt S."/>
            <person name="Andreopoulos W."/>
            <person name="He G."/>
            <person name="Labutti K."/>
            <person name="Lipzen A."/>
            <person name="Ng V."/>
            <person name="Sandor L."/>
            <person name="Barry K."/>
            <person name="Martinez A.T."/>
            <person name="Xiao Y."/>
            <person name="Gibbons J.G."/>
            <person name="Terashima K."/>
            <person name="Hibbett D.S."/>
            <person name="Grigoriev I.V."/>
        </authorList>
    </citation>
    <scope>NUCLEOTIDE SEQUENCE</scope>
    <source>
        <strain evidence="2">TFB9207</strain>
    </source>
</reference>
<gene>
    <name evidence="2" type="ORF">F5878DRAFT_119292</name>
</gene>
<feature type="region of interest" description="Disordered" evidence="1">
    <location>
        <begin position="196"/>
        <end position="216"/>
    </location>
</feature>
<keyword evidence="3" id="KW-1185">Reference proteome</keyword>
<feature type="compositionally biased region" description="Basic and acidic residues" evidence="1">
    <location>
        <begin position="69"/>
        <end position="81"/>
    </location>
</feature>
<evidence type="ECO:0000256" key="1">
    <source>
        <dbReference type="SAM" id="MobiDB-lite"/>
    </source>
</evidence>
<evidence type="ECO:0000313" key="2">
    <source>
        <dbReference type="EMBL" id="KAJ3839448.1"/>
    </source>
</evidence>
<name>A0AA38PAR7_9AGAR</name>
<comment type="caution">
    <text evidence="2">The sequence shown here is derived from an EMBL/GenBank/DDBJ whole genome shotgun (WGS) entry which is preliminary data.</text>
</comment>
<feature type="region of interest" description="Disordered" evidence="1">
    <location>
        <begin position="1"/>
        <end position="81"/>
    </location>
</feature>
<accession>A0AA38PAR7</accession>
<evidence type="ECO:0000313" key="3">
    <source>
        <dbReference type="Proteomes" id="UP001163846"/>
    </source>
</evidence>
<dbReference type="EMBL" id="MU806127">
    <property type="protein sequence ID" value="KAJ3839448.1"/>
    <property type="molecule type" value="Genomic_DNA"/>
</dbReference>
<organism evidence="2 3">
    <name type="scientific">Lentinula raphanica</name>
    <dbReference type="NCBI Taxonomy" id="153919"/>
    <lineage>
        <taxon>Eukaryota</taxon>
        <taxon>Fungi</taxon>
        <taxon>Dikarya</taxon>
        <taxon>Basidiomycota</taxon>
        <taxon>Agaricomycotina</taxon>
        <taxon>Agaricomycetes</taxon>
        <taxon>Agaricomycetidae</taxon>
        <taxon>Agaricales</taxon>
        <taxon>Marasmiineae</taxon>
        <taxon>Omphalotaceae</taxon>
        <taxon>Lentinula</taxon>
    </lineage>
</organism>
<feature type="compositionally biased region" description="Low complexity" evidence="1">
    <location>
        <begin position="46"/>
        <end position="60"/>
    </location>
</feature>